<proteinExistence type="predicted"/>
<dbReference type="AlphaFoldDB" id="A0A1I0J923"/>
<keyword evidence="5" id="KW-1278">Translocase</keyword>
<dbReference type="EMBL" id="FOIO01000051">
    <property type="protein sequence ID" value="SEU05600.1"/>
    <property type="molecule type" value="Genomic_DNA"/>
</dbReference>
<dbReference type="PANTHER" id="PTHR43790">
    <property type="entry name" value="CARBOHYDRATE TRANSPORT ATP-BINDING PROTEIN MG119-RELATED"/>
    <property type="match status" value="1"/>
</dbReference>
<keyword evidence="6" id="KW-0472">Membrane</keyword>
<name>A0A1I0J923_9FIRM</name>
<keyword evidence="1" id="KW-0813">Transport</keyword>
<evidence type="ECO:0000256" key="6">
    <source>
        <dbReference type="ARBA" id="ARBA00023136"/>
    </source>
</evidence>
<evidence type="ECO:0000313" key="8">
    <source>
        <dbReference type="EMBL" id="SEU05600.1"/>
    </source>
</evidence>
<dbReference type="GO" id="GO:0016887">
    <property type="term" value="F:ATP hydrolysis activity"/>
    <property type="evidence" value="ECO:0007669"/>
    <property type="project" value="InterPro"/>
</dbReference>
<dbReference type="InterPro" id="IPR003439">
    <property type="entry name" value="ABC_transporter-like_ATP-bd"/>
</dbReference>
<dbReference type="InterPro" id="IPR027417">
    <property type="entry name" value="P-loop_NTPase"/>
</dbReference>
<dbReference type="GO" id="GO:0005524">
    <property type="term" value="F:ATP binding"/>
    <property type="evidence" value="ECO:0007669"/>
    <property type="project" value="UniProtKB-KW"/>
</dbReference>
<keyword evidence="3" id="KW-0547">Nucleotide-binding</keyword>
<protein>
    <submittedName>
        <fullName evidence="8">Ribose transport system ATP-binding protein</fullName>
    </submittedName>
</protein>
<evidence type="ECO:0000256" key="1">
    <source>
        <dbReference type="ARBA" id="ARBA00022448"/>
    </source>
</evidence>
<comment type="caution">
    <text evidence="8">The sequence shown here is derived from an EMBL/GenBank/DDBJ whole genome shotgun (WGS) entry which is preliminary data.</text>
</comment>
<evidence type="ECO:0000256" key="4">
    <source>
        <dbReference type="ARBA" id="ARBA00022840"/>
    </source>
</evidence>
<sequence length="106" mass="11462">MDGCILRMCGINKSFFGVPVLKNAQLEVLPGEVHVLLGENGAGKSTLIKILSGAYGREGGDIWLDGRELAPMTPKEALDAGISVIYQEFNLVPDLPVYENIFIGKE</sequence>
<evidence type="ECO:0000256" key="3">
    <source>
        <dbReference type="ARBA" id="ARBA00022741"/>
    </source>
</evidence>
<keyword evidence="4 8" id="KW-0067">ATP-binding</keyword>
<accession>A0A1I0J923</accession>
<dbReference type="Proteomes" id="UP000182121">
    <property type="component" value="Unassembled WGS sequence"/>
</dbReference>
<evidence type="ECO:0000259" key="7">
    <source>
        <dbReference type="Pfam" id="PF00005"/>
    </source>
</evidence>
<gene>
    <name evidence="8" type="ORF">SAMN05216521_105138</name>
</gene>
<evidence type="ECO:0000313" key="9">
    <source>
        <dbReference type="Proteomes" id="UP000182121"/>
    </source>
</evidence>
<dbReference type="PANTHER" id="PTHR43790:SF3">
    <property type="entry name" value="D-ALLOSE IMPORT ATP-BINDING PROTEIN ALSA-RELATED"/>
    <property type="match status" value="1"/>
</dbReference>
<dbReference type="Pfam" id="PF00005">
    <property type="entry name" value="ABC_tran"/>
    <property type="match status" value="1"/>
</dbReference>
<evidence type="ECO:0000256" key="2">
    <source>
        <dbReference type="ARBA" id="ARBA00022475"/>
    </source>
</evidence>
<keyword evidence="2" id="KW-1003">Cell membrane</keyword>
<dbReference type="Gene3D" id="3.40.50.300">
    <property type="entry name" value="P-loop containing nucleotide triphosphate hydrolases"/>
    <property type="match status" value="1"/>
</dbReference>
<reference evidence="8 9" key="1">
    <citation type="submission" date="2016-10" db="EMBL/GenBank/DDBJ databases">
        <authorList>
            <person name="Varghese N."/>
            <person name="Submissions S."/>
        </authorList>
    </citation>
    <scope>NUCLEOTIDE SEQUENCE [LARGE SCALE GENOMIC DNA]</scope>
    <source>
        <strain evidence="8 9">NLAE-zl-C196</strain>
    </source>
</reference>
<organism evidence="8 9">
    <name type="scientific">Enterocloster clostridioformis</name>
    <dbReference type="NCBI Taxonomy" id="1531"/>
    <lineage>
        <taxon>Bacteria</taxon>
        <taxon>Bacillati</taxon>
        <taxon>Bacillota</taxon>
        <taxon>Clostridia</taxon>
        <taxon>Lachnospirales</taxon>
        <taxon>Lachnospiraceae</taxon>
        <taxon>Enterocloster</taxon>
    </lineage>
</organism>
<feature type="domain" description="ABC transporter" evidence="7">
    <location>
        <begin position="21"/>
        <end position="100"/>
    </location>
</feature>
<dbReference type="SUPFAM" id="SSF52540">
    <property type="entry name" value="P-loop containing nucleoside triphosphate hydrolases"/>
    <property type="match status" value="1"/>
</dbReference>
<dbReference type="InterPro" id="IPR050107">
    <property type="entry name" value="ABC_carbohydrate_import_ATPase"/>
</dbReference>
<evidence type="ECO:0000256" key="5">
    <source>
        <dbReference type="ARBA" id="ARBA00022967"/>
    </source>
</evidence>